<proteinExistence type="predicted"/>
<protein>
    <submittedName>
        <fullName evidence="1">Uncharacterized protein</fullName>
    </submittedName>
</protein>
<accession>A0A507BND3</accession>
<dbReference type="Proteomes" id="UP000319257">
    <property type="component" value="Unassembled WGS sequence"/>
</dbReference>
<evidence type="ECO:0000313" key="2">
    <source>
        <dbReference type="Proteomes" id="UP000319257"/>
    </source>
</evidence>
<dbReference type="RefSeq" id="XP_030999971.1">
    <property type="nucleotide sequence ID" value="XM_031136994.1"/>
</dbReference>
<dbReference type="GeneID" id="41970216"/>
<comment type="caution">
    <text evidence="1">The sequence shown here is derived from an EMBL/GenBank/DDBJ whole genome shotgun (WGS) entry which is preliminary data.</text>
</comment>
<sequence>MSRPGVQMDVESWRMTVNHIHEMSTLVKELELRHGIDPRNAVSRENAMDKLRIEAYNIHSCENAPELIRNILDQANRLQAGLEAVLAIERAACSAPFSGNELHLDYDRYSLHLGDFSVHQSVSRTMEAMSFPLEHPPDPQASKAKAQALRRTVIPTDVDDRLDSYCGFDIDTSEKFTKSTFMVLQSVGMTDEIANVLRRRQEVAAAMRRPLRAPLQGHPREHWALS</sequence>
<evidence type="ECO:0000313" key="1">
    <source>
        <dbReference type="EMBL" id="TPX18260.1"/>
    </source>
</evidence>
<reference evidence="1 2" key="1">
    <citation type="submission" date="2019-06" db="EMBL/GenBank/DDBJ databases">
        <title>Draft genome sequence of the filamentous fungus Phialemoniopsis curvata isolated from diesel fuel.</title>
        <authorList>
            <person name="Varaljay V.A."/>
            <person name="Lyon W.J."/>
            <person name="Crouch A.L."/>
            <person name="Drake C.E."/>
            <person name="Hollomon J.M."/>
            <person name="Nadeau L.J."/>
            <person name="Nunn H.S."/>
            <person name="Stevenson B.S."/>
            <person name="Bojanowski C.L."/>
            <person name="Crookes-Goodson W.J."/>
        </authorList>
    </citation>
    <scope>NUCLEOTIDE SEQUENCE [LARGE SCALE GENOMIC DNA]</scope>
    <source>
        <strain evidence="1 2">D216</strain>
    </source>
</reference>
<dbReference type="InParanoid" id="A0A507BND3"/>
<gene>
    <name evidence="1" type="ORF">E0L32_002769</name>
</gene>
<dbReference type="AlphaFoldDB" id="A0A507BND3"/>
<name>A0A507BND3_9PEZI</name>
<organism evidence="1 2">
    <name type="scientific">Thyridium curvatum</name>
    <dbReference type="NCBI Taxonomy" id="1093900"/>
    <lineage>
        <taxon>Eukaryota</taxon>
        <taxon>Fungi</taxon>
        <taxon>Dikarya</taxon>
        <taxon>Ascomycota</taxon>
        <taxon>Pezizomycotina</taxon>
        <taxon>Sordariomycetes</taxon>
        <taxon>Sordariomycetidae</taxon>
        <taxon>Thyridiales</taxon>
        <taxon>Thyridiaceae</taxon>
        <taxon>Thyridium</taxon>
    </lineage>
</organism>
<keyword evidence="2" id="KW-1185">Reference proteome</keyword>
<dbReference type="EMBL" id="SKBQ01000011">
    <property type="protein sequence ID" value="TPX18260.1"/>
    <property type="molecule type" value="Genomic_DNA"/>
</dbReference>